<dbReference type="Gene3D" id="3.40.570.10">
    <property type="entry name" value="Extracellular Endonuclease, subunit A"/>
    <property type="match status" value="1"/>
</dbReference>
<dbReference type="InterPro" id="IPR001604">
    <property type="entry name" value="Endo_G_ENPP1-like_dom"/>
</dbReference>
<evidence type="ECO:0000256" key="2">
    <source>
        <dbReference type="PIRSR" id="PIRSR640255-2"/>
    </source>
</evidence>
<dbReference type="InterPro" id="IPR044925">
    <property type="entry name" value="His-Me_finger_sf"/>
</dbReference>
<gene>
    <name evidence="5" type="ORF">N825_20490</name>
</gene>
<dbReference type="GO" id="GO:0016787">
    <property type="term" value="F:hydrolase activity"/>
    <property type="evidence" value="ECO:0007669"/>
    <property type="project" value="InterPro"/>
</dbReference>
<feature type="active site" description="Proton acceptor" evidence="1">
    <location>
        <position position="68"/>
    </location>
</feature>
<feature type="binding site" evidence="2">
    <location>
        <position position="104"/>
    </location>
    <ligand>
        <name>Mg(2+)</name>
        <dbReference type="ChEBI" id="CHEBI:18420"/>
        <note>catalytic</note>
    </ligand>
</feature>
<reference evidence="5 6" key="1">
    <citation type="submission" date="2013-08" db="EMBL/GenBank/DDBJ databases">
        <title>The genome sequence of Skermanella stibiiresistens.</title>
        <authorList>
            <person name="Zhu W."/>
            <person name="Wang G."/>
        </authorList>
    </citation>
    <scope>NUCLEOTIDE SEQUENCE [LARGE SCALE GENOMIC DNA]</scope>
    <source>
        <strain evidence="5 6">SB22</strain>
    </source>
</reference>
<dbReference type="EMBL" id="AVFL01000002">
    <property type="protein sequence ID" value="EWY42273.1"/>
    <property type="molecule type" value="Genomic_DNA"/>
</dbReference>
<dbReference type="GO" id="GO:0046872">
    <property type="term" value="F:metal ion binding"/>
    <property type="evidence" value="ECO:0007669"/>
    <property type="project" value="UniProtKB-KW"/>
</dbReference>
<protein>
    <submittedName>
        <fullName evidence="5">Endonuclease</fullName>
    </submittedName>
</protein>
<accession>W9HEF3</accession>
<dbReference type="AlphaFoldDB" id="W9HEF3"/>
<evidence type="ECO:0000259" key="3">
    <source>
        <dbReference type="SMART" id="SM00477"/>
    </source>
</evidence>
<dbReference type="PANTHER" id="PTHR13966:SF5">
    <property type="entry name" value="ENDONUCLEASE G, MITOCHONDRIAL"/>
    <property type="match status" value="1"/>
</dbReference>
<dbReference type="InterPro" id="IPR040255">
    <property type="entry name" value="Non-specific_endonuclease"/>
</dbReference>
<evidence type="ECO:0000256" key="1">
    <source>
        <dbReference type="PIRSR" id="PIRSR640255-1"/>
    </source>
</evidence>
<dbReference type="GO" id="GO:0003676">
    <property type="term" value="F:nucleic acid binding"/>
    <property type="evidence" value="ECO:0007669"/>
    <property type="project" value="InterPro"/>
</dbReference>
<evidence type="ECO:0000313" key="5">
    <source>
        <dbReference type="EMBL" id="EWY42273.1"/>
    </source>
</evidence>
<dbReference type="InterPro" id="IPR044929">
    <property type="entry name" value="DNA/RNA_non-sp_Endonuclease_sf"/>
</dbReference>
<dbReference type="GO" id="GO:0004519">
    <property type="term" value="F:endonuclease activity"/>
    <property type="evidence" value="ECO:0007669"/>
    <property type="project" value="UniProtKB-KW"/>
</dbReference>
<dbReference type="SUPFAM" id="SSF54060">
    <property type="entry name" value="His-Me finger endonucleases"/>
    <property type="match status" value="1"/>
</dbReference>
<evidence type="ECO:0000313" key="6">
    <source>
        <dbReference type="Proteomes" id="UP000019486"/>
    </source>
</evidence>
<comment type="caution">
    <text evidence="5">The sequence shown here is derived from an EMBL/GenBank/DDBJ whole genome shotgun (WGS) entry which is preliminary data.</text>
</comment>
<dbReference type="InterPro" id="IPR020821">
    <property type="entry name" value="ENPP1-3/EXOG-like_nuc-like"/>
</dbReference>
<dbReference type="SMART" id="SM00892">
    <property type="entry name" value="Endonuclease_NS"/>
    <property type="match status" value="1"/>
</dbReference>
<dbReference type="SMART" id="SM00477">
    <property type="entry name" value="NUC"/>
    <property type="match status" value="1"/>
</dbReference>
<sequence>MKYTHFSVKVSTRRRLPLFSAVNIDGAKSDRTVKRTNVWRFDPRIGKEYQIVDGVYGDDGRGFFSRGHMTRREDPNWGDKKTAKQADADTFHATNACPQRQEFNGGIWLELEDYVLDNTDQENIRVTAITGPVFDEDDPVYYDVPIPLGFWKIIVFTNAATRALTAIGYQRSQARVLPTRTRALVFGDFQDTQVSIAGLARETGLDLSRYAALDVFERADPGTRVRLASVRDLYLTP</sequence>
<feature type="domain" description="DNA/RNA non-specific endonuclease/pyrophosphatase/phosphodiesterase" evidence="4">
    <location>
        <begin position="2"/>
        <end position="213"/>
    </location>
</feature>
<keyword evidence="5" id="KW-0540">Nuclease</keyword>
<keyword evidence="2" id="KW-0479">Metal-binding</keyword>
<dbReference type="PATRIC" id="fig|1385369.3.peg.1019"/>
<dbReference type="STRING" id="1385369.N825_20490"/>
<organism evidence="5 6">
    <name type="scientific">Skermanella stibiiresistens SB22</name>
    <dbReference type="NCBI Taxonomy" id="1385369"/>
    <lineage>
        <taxon>Bacteria</taxon>
        <taxon>Pseudomonadati</taxon>
        <taxon>Pseudomonadota</taxon>
        <taxon>Alphaproteobacteria</taxon>
        <taxon>Rhodospirillales</taxon>
        <taxon>Azospirillaceae</taxon>
        <taxon>Skermanella</taxon>
    </lineage>
</organism>
<dbReference type="CDD" id="cd00091">
    <property type="entry name" value="NUC"/>
    <property type="match status" value="1"/>
</dbReference>
<proteinExistence type="predicted"/>
<keyword evidence="6" id="KW-1185">Reference proteome</keyword>
<name>W9HEF3_9PROT</name>
<feature type="domain" description="ENPP1-3/EXOG-like endonuclease/phosphodiesterase" evidence="3">
    <location>
        <begin position="3"/>
        <end position="214"/>
    </location>
</feature>
<dbReference type="Pfam" id="PF01223">
    <property type="entry name" value="Endonuclease_NS"/>
    <property type="match status" value="1"/>
</dbReference>
<keyword evidence="5" id="KW-0378">Hydrolase</keyword>
<dbReference type="PANTHER" id="PTHR13966">
    <property type="entry name" value="ENDONUCLEASE RELATED"/>
    <property type="match status" value="1"/>
</dbReference>
<dbReference type="Proteomes" id="UP000019486">
    <property type="component" value="Unassembled WGS sequence"/>
</dbReference>
<evidence type="ECO:0000259" key="4">
    <source>
        <dbReference type="SMART" id="SM00892"/>
    </source>
</evidence>
<keyword evidence="5" id="KW-0255">Endonuclease</keyword>